<proteinExistence type="predicted"/>
<comment type="caution">
    <text evidence="1">The sequence shown here is derived from an EMBL/GenBank/DDBJ whole genome shotgun (WGS) entry which is preliminary data.</text>
</comment>
<keyword evidence="2" id="KW-1185">Reference proteome</keyword>
<gene>
    <name evidence="1" type="ORF">ABG768_022811</name>
</gene>
<dbReference type="AlphaFoldDB" id="A0AAW2AQ52"/>
<sequence length="53" mass="6314">SGKFRHRLRRKIAESKRLLLKDIETYNSLPCQMMLMKWSSRYQETTCPQHGCG</sequence>
<accession>A0AAW2AQ52</accession>
<feature type="non-terminal residue" evidence="1">
    <location>
        <position position="53"/>
    </location>
</feature>
<name>A0AAW2AQ52_CULAL</name>
<feature type="non-terminal residue" evidence="1">
    <location>
        <position position="1"/>
    </location>
</feature>
<dbReference type="Proteomes" id="UP001479290">
    <property type="component" value="Unassembled WGS sequence"/>
</dbReference>
<evidence type="ECO:0000313" key="1">
    <source>
        <dbReference type="EMBL" id="KAK9974734.1"/>
    </source>
</evidence>
<evidence type="ECO:0000313" key="2">
    <source>
        <dbReference type="Proteomes" id="UP001479290"/>
    </source>
</evidence>
<reference evidence="1 2" key="1">
    <citation type="submission" date="2024-05" db="EMBL/GenBank/DDBJ databases">
        <title>A high-quality chromosomal-level genome assembly of Topmouth culter (Culter alburnus).</title>
        <authorList>
            <person name="Zhao H."/>
        </authorList>
    </citation>
    <scope>NUCLEOTIDE SEQUENCE [LARGE SCALE GENOMIC DNA]</scope>
    <source>
        <strain evidence="1">CATC2023</strain>
        <tissue evidence="1">Muscle</tissue>
    </source>
</reference>
<protein>
    <submittedName>
        <fullName evidence="1">Uncharacterized protein</fullName>
    </submittedName>
</protein>
<dbReference type="EMBL" id="JAWDJR010000005">
    <property type="protein sequence ID" value="KAK9974734.1"/>
    <property type="molecule type" value="Genomic_DNA"/>
</dbReference>
<organism evidence="1 2">
    <name type="scientific">Culter alburnus</name>
    <name type="common">Topmouth culter</name>
    <dbReference type="NCBI Taxonomy" id="194366"/>
    <lineage>
        <taxon>Eukaryota</taxon>
        <taxon>Metazoa</taxon>
        <taxon>Chordata</taxon>
        <taxon>Craniata</taxon>
        <taxon>Vertebrata</taxon>
        <taxon>Euteleostomi</taxon>
        <taxon>Actinopterygii</taxon>
        <taxon>Neopterygii</taxon>
        <taxon>Teleostei</taxon>
        <taxon>Ostariophysi</taxon>
        <taxon>Cypriniformes</taxon>
        <taxon>Xenocyprididae</taxon>
        <taxon>Xenocypridinae</taxon>
        <taxon>Culter</taxon>
    </lineage>
</organism>